<keyword evidence="7" id="KW-0406">Ion transport</keyword>
<keyword evidence="3" id="KW-1003">Cell membrane</keyword>
<dbReference type="InterPro" id="IPR014710">
    <property type="entry name" value="RmlC-like_jellyroll"/>
</dbReference>
<dbReference type="Proteomes" id="UP000646548">
    <property type="component" value="Unassembled WGS sequence"/>
</dbReference>
<dbReference type="GO" id="GO:0035725">
    <property type="term" value="P:sodium ion transmembrane transport"/>
    <property type="evidence" value="ECO:0007669"/>
    <property type="project" value="TreeGrafter"/>
</dbReference>
<feature type="transmembrane region" description="Helical" evidence="10">
    <location>
        <begin position="64"/>
        <end position="87"/>
    </location>
</feature>
<dbReference type="InterPro" id="IPR001680">
    <property type="entry name" value="WD40_rpt"/>
</dbReference>
<dbReference type="InterPro" id="IPR000595">
    <property type="entry name" value="cNMP-bd_dom"/>
</dbReference>
<dbReference type="GO" id="GO:0098855">
    <property type="term" value="C:HCN channel complex"/>
    <property type="evidence" value="ECO:0007669"/>
    <property type="project" value="TreeGrafter"/>
</dbReference>
<dbReference type="Pfam" id="PF08412">
    <property type="entry name" value="Ion_trans_N"/>
    <property type="match status" value="1"/>
</dbReference>
<evidence type="ECO:0000256" key="10">
    <source>
        <dbReference type="SAM" id="Phobius"/>
    </source>
</evidence>
<dbReference type="InterPro" id="IPR013621">
    <property type="entry name" value="Ion_trans_N"/>
</dbReference>
<dbReference type="SUPFAM" id="SSF51206">
    <property type="entry name" value="cAMP-binding domain-like"/>
    <property type="match status" value="1"/>
</dbReference>
<dbReference type="Gene3D" id="1.10.287.630">
    <property type="entry name" value="Helix hairpin bin"/>
    <property type="match status" value="1"/>
</dbReference>
<dbReference type="SMART" id="SM00100">
    <property type="entry name" value="cNMP"/>
    <property type="match status" value="1"/>
</dbReference>
<evidence type="ECO:0000256" key="1">
    <source>
        <dbReference type="ARBA" id="ARBA00004651"/>
    </source>
</evidence>
<evidence type="ECO:0000256" key="7">
    <source>
        <dbReference type="ARBA" id="ARBA00023065"/>
    </source>
</evidence>
<feature type="transmembrane region" description="Helical" evidence="10">
    <location>
        <begin position="312"/>
        <end position="339"/>
    </location>
</feature>
<name>A0A834FDC2_ORYME</name>
<dbReference type="InterPro" id="IPR015943">
    <property type="entry name" value="WD40/YVTN_repeat-like_dom_sf"/>
</dbReference>
<comment type="subcellular location">
    <subcellularLocation>
        <location evidence="1">Cell membrane</location>
        <topology evidence="1">Multi-pass membrane protein</topology>
    </subcellularLocation>
</comment>
<dbReference type="Gene3D" id="2.60.120.10">
    <property type="entry name" value="Jelly Rolls"/>
    <property type="match status" value="1"/>
</dbReference>
<dbReference type="CDD" id="cd00038">
    <property type="entry name" value="CAP_ED"/>
    <property type="match status" value="1"/>
</dbReference>
<keyword evidence="5" id="KW-0630">Potassium</keyword>
<comment type="caution">
    <text evidence="12">The sequence shown here is derived from an EMBL/GenBank/DDBJ whole genome shotgun (WGS) entry which is preliminary data.</text>
</comment>
<evidence type="ECO:0000313" key="12">
    <source>
        <dbReference type="EMBL" id="KAF6726827.1"/>
    </source>
</evidence>
<dbReference type="Pfam" id="PF00027">
    <property type="entry name" value="cNMP_binding"/>
    <property type="match status" value="1"/>
</dbReference>
<keyword evidence="5" id="KW-0633">Potassium transport</keyword>
<dbReference type="SMART" id="SM00320">
    <property type="entry name" value="WD40"/>
    <property type="match status" value="2"/>
</dbReference>
<feature type="repeat" description="WD" evidence="9">
    <location>
        <begin position="543"/>
        <end position="583"/>
    </location>
</feature>
<proteinExistence type="predicted"/>
<dbReference type="InterPro" id="IPR018490">
    <property type="entry name" value="cNMP-bd_dom_sf"/>
</dbReference>
<dbReference type="GO" id="GO:0003254">
    <property type="term" value="P:regulation of membrane depolarization"/>
    <property type="evidence" value="ECO:0007669"/>
    <property type="project" value="TreeGrafter"/>
</dbReference>
<keyword evidence="8 10" id="KW-0472">Membrane</keyword>
<dbReference type="SUPFAM" id="SSF81324">
    <property type="entry name" value="Voltage-gated potassium channels"/>
    <property type="match status" value="1"/>
</dbReference>
<dbReference type="EMBL" id="WKFB01000320">
    <property type="protein sequence ID" value="KAF6726827.1"/>
    <property type="molecule type" value="Genomic_DNA"/>
</dbReference>
<evidence type="ECO:0000256" key="8">
    <source>
        <dbReference type="ARBA" id="ARBA00023136"/>
    </source>
</evidence>
<dbReference type="InterPro" id="IPR005821">
    <property type="entry name" value="Ion_trans_dom"/>
</dbReference>
<dbReference type="GO" id="GO:0030425">
    <property type="term" value="C:dendrite"/>
    <property type="evidence" value="ECO:0007669"/>
    <property type="project" value="TreeGrafter"/>
</dbReference>
<dbReference type="Pfam" id="PF00400">
    <property type="entry name" value="WD40"/>
    <property type="match status" value="1"/>
</dbReference>
<dbReference type="PANTHER" id="PTHR45689:SF8">
    <property type="entry name" value="POTASSIUM_SODIUM HYPERPOLARIZATION-ACTIVATED CYCLIC NUCLEOTIDE-GATED CHANNEL 2-LIKE"/>
    <property type="match status" value="1"/>
</dbReference>
<dbReference type="InterPro" id="IPR051413">
    <property type="entry name" value="K/Na_HCN_channel"/>
</dbReference>
<keyword evidence="6 10" id="KW-1133">Transmembrane helix</keyword>
<keyword evidence="5" id="KW-0407">Ion channel</keyword>
<keyword evidence="5" id="KW-0631">Potassium channel</keyword>
<feature type="domain" description="Cyclic nucleotide-binding" evidence="11">
    <location>
        <begin position="414"/>
        <end position="510"/>
    </location>
</feature>
<dbReference type="AlphaFoldDB" id="A0A834FDC2"/>
<evidence type="ECO:0000259" key="11">
    <source>
        <dbReference type="PROSITE" id="PS50042"/>
    </source>
</evidence>
<dbReference type="Gene3D" id="1.10.287.70">
    <property type="match status" value="1"/>
</dbReference>
<keyword evidence="9" id="KW-0853">WD repeat</keyword>
<evidence type="ECO:0000256" key="4">
    <source>
        <dbReference type="ARBA" id="ARBA00022692"/>
    </source>
</evidence>
<feature type="transmembrane region" description="Helical" evidence="10">
    <location>
        <begin position="141"/>
        <end position="163"/>
    </location>
</feature>
<evidence type="ECO:0000313" key="13">
    <source>
        <dbReference type="Proteomes" id="UP000646548"/>
    </source>
</evidence>
<evidence type="ECO:0000256" key="9">
    <source>
        <dbReference type="PROSITE-ProRule" id="PRU00221"/>
    </source>
</evidence>
<dbReference type="PANTHER" id="PTHR45689">
    <property type="entry name" value="I[[H]] CHANNEL, ISOFORM E"/>
    <property type="match status" value="1"/>
</dbReference>
<gene>
    <name evidence="12" type="ORF">FQA47_010521</name>
</gene>
<protein>
    <submittedName>
        <fullName evidence="12">Potassium/sodium hyperpolarization-activated cyclic nucleotide-gated channel 1</fullName>
    </submittedName>
</protein>
<dbReference type="Gene3D" id="2.130.10.10">
    <property type="entry name" value="YVTN repeat-like/Quinoprotein amine dehydrogenase"/>
    <property type="match status" value="1"/>
</dbReference>
<keyword evidence="2" id="KW-0813">Transport</keyword>
<dbReference type="GO" id="GO:0005249">
    <property type="term" value="F:voltage-gated potassium channel activity"/>
    <property type="evidence" value="ECO:0007669"/>
    <property type="project" value="TreeGrafter"/>
</dbReference>
<dbReference type="SUPFAM" id="SSF117289">
    <property type="entry name" value="Nucleoporin domain"/>
    <property type="match status" value="1"/>
</dbReference>
<organism evidence="12 13">
    <name type="scientific">Oryzias melastigma</name>
    <name type="common">Marine medaka</name>
    <dbReference type="NCBI Taxonomy" id="30732"/>
    <lineage>
        <taxon>Eukaryota</taxon>
        <taxon>Metazoa</taxon>
        <taxon>Chordata</taxon>
        <taxon>Craniata</taxon>
        <taxon>Vertebrata</taxon>
        <taxon>Euteleostomi</taxon>
        <taxon>Actinopterygii</taxon>
        <taxon>Neopterygii</taxon>
        <taxon>Teleostei</taxon>
        <taxon>Neoteleostei</taxon>
        <taxon>Acanthomorphata</taxon>
        <taxon>Ovalentaria</taxon>
        <taxon>Atherinomorphae</taxon>
        <taxon>Beloniformes</taxon>
        <taxon>Adrianichthyidae</taxon>
        <taxon>Oryziinae</taxon>
        <taxon>Oryzias</taxon>
    </lineage>
</organism>
<feature type="transmembrane region" description="Helical" evidence="10">
    <location>
        <begin position="213"/>
        <end position="235"/>
    </location>
</feature>
<dbReference type="GO" id="GO:0030424">
    <property type="term" value="C:axon"/>
    <property type="evidence" value="ECO:0007669"/>
    <property type="project" value="TreeGrafter"/>
</dbReference>
<accession>A0A834FDC2</accession>
<feature type="transmembrane region" description="Helical" evidence="10">
    <location>
        <begin position="175"/>
        <end position="192"/>
    </location>
</feature>
<dbReference type="PROSITE" id="PS50082">
    <property type="entry name" value="WD_REPEATS_2"/>
    <property type="match status" value="1"/>
</dbReference>
<evidence type="ECO:0000256" key="5">
    <source>
        <dbReference type="ARBA" id="ARBA00022826"/>
    </source>
</evidence>
<evidence type="ECO:0000256" key="2">
    <source>
        <dbReference type="ARBA" id="ARBA00022448"/>
    </source>
</evidence>
<sequence length="634" mass="72634">MEKLKGPREGCNKATCGWRALLLPQLNRQSLYVYGSEVAVEQECVRQLESGVFVIHPFSPMRSYYIMCMMAITFLNLIGIPMEIAFLDGSSGLVWESFNVFSDTLFLMDVVLNFRMGIITEDAEEAILDIKQIRVNYLRTWFIPDIIAAFPIGYILLFADLHYQNEDSPSKTNKMMRILMFVRILSLIRLARVSRLVRFFNEVEKVSNANLEVVRLFFRILSLFMMIFLLCHWNGCIQYFVPMLEEFPADCWVRKENLMNSTVIAKYSWGVFRALSQMIASLLRLDGCSNNGAVFHHKAAVLLCPPDYVEMWIVMVSMVSGCMMYTVLVANATAMIANLDPAAKEYKSKMSRLEHYMTFMKLPPELQLRISNYYQARYGGKWFDEKDVMETVSSSLKEQILMVMCSRLLRKVPMFQNREENFINSMLLKLEYEVFQEGDVIVRQHVPGDRMFFIDHGQVLLETDSYERELCDGDYFGETCVLTKGKHLATVRALTDCQCFSLSWNNLQDVKVALLLQNNTIETYSLKTSDKNPSASKTARLTLGGHRTDARTLAFSSDNLAVLSASGDTVKVWNRSTLQVIRTMTCEYALCSLFVPGDRQIILGTKRGIVTGAADKTVKFWEFELIKDQSTAQK</sequence>
<dbReference type="Pfam" id="PF00520">
    <property type="entry name" value="Ion_trans"/>
    <property type="match status" value="1"/>
</dbReference>
<keyword evidence="4 10" id="KW-0812">Transmembrane</keyword>
<evidence type="ECO:0000256" key="6">
    <source>
        <dbReference type="ARBA" id="ARBA00022989"/>
    </source>
</evidence>
<dbReference type="PROSITE" id="PS50042">
    <property type="entry name" value="CNMP_BINDING_3"/>
    <property type="match status" value="1"/>
</dbReference>
<feature type="transmembrane region" description="Helical" evidence="10">
    <location>
        <begin position="93"/>
        <end position="112"/>
    </location>
</feature>
<reference evidence="12" key="1">
    <citation type="journal article" name="BMC Genomics">
        <title>Long-read sequencing and de novo genome assembly of marine medaka (Oryzias melastigma).</title>
        <authorList>
            <person name="Liang P."/>
            <person name="Saqib H.S.A."/>
            <person name="Ni X."/>
            <person name="Shen Y."/>
        </authorList>
    </citation>
    <scope>NUCLEOTIDE SEQUENCE</scope>
    <source>
        <strain evidence="12">Bigg-433</strain>
    </source>
</reference>
<evidence type="ECO:0000256" key="3">
    <source>
        <dbReference type="ARBA" id="ARBA00022475"/>
    </source>
</evidence>